<evidence type="ECO:0000256" key="11">
    <source>
        <dbReference type="SAM" id="SignalP"/>
    </source>
</evidence>
<name>W5N4H7_LEPOC</name>
<evidence type="ECO:0000313" key="13">
    <source>
        <dbReference type="Ensembl" id="ENSLOCP00000015536.1"/>
    </source>
</evidence>
<dbReference type="Pfam" id="PF00041">
    <property type="entry name" value="fn3"/>
    <property type="match status" value="1"/>
</dbReference>
<dbReference type="SUPFAM" id="SSF49265">
    <property type="entry name" value="Fibronectin type III"/>
    <property type="match status" value="3"/>
</dbReference>
<keyword evidence="9" id="KW-0325">Glycoprotein</keyword>
<feature type="signal peptide" evidence="11">
    <location>
        <begin position="1"/>
        <end position="21"/>
    </location>
</feature>
<evidence type="ECO:0000256" key="9">
    <source>
        <dbReference type="ARBA" id="ARBA00023180"/>
    </source>
</evidence>
<evidence type="ECO:0000256" key="5">
    <source>
        <dbReference type="ARBA" id="ARBA00022737"/>
    </source>
</evidence>
<dbReference type="InterPro" id="IPR040817">
    <property type="entry name" value="LIFR_D2"/>
</dbReference>
<sequence length="826" mass="93427">METILCLLAACLLWQFQGGRCQNKASVPLTPTITELYAESYSRTLVVKWNISPLGFEDELNVTFEIQVARTEDLDVLHTDWYNVMLKKGKAVFTWQWVSEVPLECEDHSVRIRSILNDTYSSNWSSWVKHQGQHQGDEPEIFPYQEVLKEGSTAYFCCIPSKGAYVTTMKYNHKEYPVLPISNRTKAIKVENLPLTGKNGIFVTCNEHHVVIFVSFPPEKPQNVRCETRDLETVNCTWHPGKDNLSLRRKQKYSLITGPLPEGEVACSGNSYCAFKIVPGQQRYNTTVKVKNRLGVESVNLTVDITHIVFPKPPVIQSTTSGPRSVNISWTLEGNFSAFELLCQVITNNGDIPTVCVFLHQDEPHPSSIKCDEVSVDGLHPYTRHKARVRCAASEHFWKWSEWSEPQDFQTEAVRPSVAPDLWRDIKDGQHGRNVTVLWKKYPVSSESRGSIRSYSITWEVSGRNEQEVVSSEVTQKEIAINKDNCTITVRASNAAGSSPVSRLIIPAASWRDGNHPEVQKIHGSLEGFWMELQRDPRVDCGYAVEWCELPGATPCALEWRKIPFNTTFVRISSGKFTAGQRYTFRVYGCSSDTYWLLERKMGYTSELAPREQPSNLQTYVSHSSVTLMWDFSENSDYHPGFIRGYQIHLQDSLFCLLSGSQVFNVTNASTKEYTIPDLLENREYTITVAAFTAAGLGPQAVVTVITPGNHVQFLVILLTSVLVLVLLVVVLCVYLWPHKEMVMEIFLDFFRVPTPKDIKALQWDNTIYETTKKLQGLTAQDCPCCKIEIVETKQEDLHELKLRSLLPSSCSPSSESVCSSTVPVC</sequence>
<evidence type="ECO:0000256" key="10">
    <source>
        <dbReference type="SAM" id="Phobius"/>
    </source>
</evidence>
<dbReference type="EMBL" id="AHAT01024777">
    <property type="status" value="NOT_ANNOTATED_CDS"/>
    <property type="molecule type" value="Genomic_DNA"/>
</dbReference>
<keyword evidence="4 11" id="KW-0732">Signal</keyword>
<dbReference type="PROSITE" id="PS01355">
    <property type="entry name" value="HEMATOPO_REC_S_F1"/>
    <property type="match status" value="1"/>
</dbReference>
<evidence type="ECO:0000256" key="6">
    <source>
        <dbReference type="ARBA" id="ARBA00022989"/>
    </source>
</evidence>
<proteinExistence type="inferred from homology"/>
<dbReference type="EMBL" id="AHAT01024776">
    <property type="status" value="NOT_ANNOTATED_CDS"/>
    <property type="molecule type" value="Genomic_DNA"/>
</dbReference>
<dbReference type="Bgee" id="ENSLOCG00000012617">
    <property type="expression patterns" value="Expressed in pharyngeal gill and 11 other cell types or tissues"/>
</dbReference>
<dbReference type="eggNOG" id="ENOG502RME8">
    <property type="taxonomic scope" value="Eukaryota"/>
</dbReference>
<dbReference type="InterPro" id="IPR052672">
    <property type="entry name" value="Type1_Cytokine_Rcpt_Type2"/>
</dbReference>
<dbReference type="Pfam" id="PF25552">
    <property type="entry name" value="LIFR_D4"/>
    <property type="match status" value="1"/>
</dbReference>
<keyword evidence="8" id="KW-0675">Receptor</keyword>
<dbReference type="Pfam" id="PF21177">
    <property type="entry name" value="LIF-R_Ig-like"/>
    <property type="match status" value="1"/>
</dbReference>
<dbReference type="HOGENOM" id="CLU_012673_1_0_1"/>
<evidence type="ECO:0000256" key="7">
    <source>
        <dbReference type="ARBA" id="ARBA00023136"/>
    </source>
</evidence>
<dbReference type="InterPro" id="IPR036116">
    <property type="entry name" value="FN3_sf"/>
</dbReference>
<dbReference type="InterPro" id="IPR013783">
    <property type="entry name" value="Ig-like_fold"/>
</dbReference>
<dbReference type="FunFam" id="2.60.40.10:FF:000607">
    <property type="entry name" value="Leukemia inhibitory factor receptor"/>
    <property type="match status" value="1"/>
</dbReference>
<dbReference type="GO" id="GO:0043235">
    <property type="term" value="C:receptor complex"/>
    <property type="evidence" value="ECO:0000318"/>
    <property type="project" value="GO_Central"/>
</dbReference>
<dbReference type="InParanoid" id="W5N4H7"/>
<keyword evidence="7 10" id="KW-0472">Membrane</keyword>
<dbReference type="Ensembl" id="ENSLOCT00000015565.1">
    <property type="protein sequence ID" value="ENSLOCP00000015536.1"/>
    <property type="gene ID" value="ENSLOCG00000012617.1"/>
</dbReference>
<reference evidence="13" key="2">
    <citation type="submission" date="2025-08" db="UniProtKB">
        <authorList>
            <consortium name="Ensembl"/>
        </authorList>
    </citation>
    <scope>IDENTIFICATION</scope>
</reference>
<organism evidence="13 14">
    <name type="scientific">Lepisosteus oculatus</name>
    <name type="common">Spotted gar</name>
    <dbReference type="NCBI Taxonomy" id="7918"/>
    <lineage>
        <taxon>Eukaryota</taxon>
        <taxon>Metazoa</taxon>
        <taxon>Chordata</taxon>
        <taxon>Craniata</taxon>
        <taxon>Vertebrata</taxon>
        <taxon>Euteleostomi</taxon>
        <taxon>Actinopterygii</taxon>
        <taxon>Neopterygii</taxon>
        <taxon>Holostei</taxon>
        <taxon>Semionotiformes</taxon>
        <taxon>Lepisosteidae</taxon>
        <taxon>Lepisosteus</taxon>
    </lineage>
</organism>
<dbReference type="GO" id="GO:0009897">
    <property type="term" value="C:external side of plasma membrane"/>
    <property type="evidence" value="ECO:0000318"/>
    <property type="project" value="GO_Central"/>
</dbReference>
<evidence type="ECO:0000313" key="14">
    <source>
        <dbReference type="Proteomes" id="UP000018468"/>
    </source>
</evidence>
<dbReference type="InterPro" id="IPR048497">
    <property type="entry name" value="LIF-R-like_Ig-like"/>
</dbReference>
<evidence type="ECO:0000256" key="8">
    <source>
        <dbReference type="ARBA" id="ARBA00023170"/>
    </source>
</evidence>
<evidence type="ECO:0000256" key="1">
    <source>
        <dbReference type="ARBA" id="ARBA00004479"/>
    </source>
</evidence>
<dbReference type="FunFam" id="2.60.40.10:FF:001289">
    <property type="entry name" value="Oncostatin-M-specific receptor subunit beta"/>
    <property type="match status" value="1"/>
</dbReference>
<dbReference type="SMART" id="SM00060">
    <property type="entry name" value="FN3"/>
    <property type="match status" value="3"/>
</dbReference>
<dbReference type="GO" id="GO:0019221">
    <property type="term" value="P:cytokine-mediated signaling pathway"/>
    <property type="evidence" value="ECO:0000318"/>
    <property type="project" value="GO_Central"/>
</dbReference>
<comment type="similarity">
    <text evidence="2">Belongs to the type I cytokine receptor family. Type 2 subfamily.</text>
</comment>
<keyword evidence="5" id="KW-0677">Repeat</keyword>
<dbReference type="CDD" id="cd00063">
    <property type="entry name" value="FN3"/>
    <property type="match status" value="2"/>
</dbReference>
<dbReference type="Pfam" id="PF17971">
    <property type="entry name" value="LIFR_D2"/>
    <property type="match status" value="1"/>
</dbReference>
<evidence type="ECO:0000256" key="2">
    <source>
        <dbReference type="ARBA" id="ARBA00008921"/>
    </source>
</evidence>
<dbReference type="GO" id="GO:0008284">
    <property type="term" value="P:positive regulation of cell population proliferation"/>
    <property type="evidence" value="ECO:0000318"/>
    <property type="project" value="GO_Central"/>
</dbReference>
<feature type="domain" description="Fibronectin type-III" evidence="12">
    <location>
        <begin position="613"/>
        <end position="711"/>
    </location>
</feature>
<dbReference type="PANTHER" id="PTHR48423:SF1">
    <property type="entry name" value="INTERLEUKIN-27 RECEPTOR SUBUNIT ALPHA"/>
    <property type="match status" value="1"/>
</dbReference>
<reference evidence="13" key="3">
    <citation type="submission" date="2025-09" db="UniProtKB">
        <authorList>
            <consortium name="Ensembl"/>
        </authorList>
    </citation>
    <scope>IDENTIFICATION</scope>
</reference>
<dbReference type="Gene3D" id="2.60.40.10">
    <property type="entry name" value="Immunoglobulins"/>
    <property type="match status" value="7"/>
</dbReference>
<accession>W5N4H7</accession>
<comment type="subcellular location">
    <subcellularLocation>
        <location evidence="1">Membrane</location>
        <topology evidence="1">Single-pass type I membrane protein</topology>
    </subcellularLocation>
</comment>
<dbReference type="FunFam" id="2.60.40.10:FF:000657">
    <property type="entry name" value="Leukemia inhibitory factor receptor"/>
    <property type="match status" value="1"/>
</dbReference>
<dbReference type="PROSITE" id="PS50853">
    <property type="entry name" value="FN3"/>
    <property type="match status" value="2"/>
</dbReference>
<dbReference type="InterPro" id="IPR003531">
    <property type="entry name" value="Hempt_rcpt_S_F1_CS"/>
</dbReference>
<dbReference type="Proteomes" id="UP000018468">
    <property type="component" value="Linkage group LG2"/>
</dbReference>
<keyword evidence="3 10" id="KW-0812">Transmembrane</keyword>
<dbReference type="OMA" id="FNIYGCT"/>
<feature type="domain" description="Fibronectin type-III" evidence="12">
    <location>
        <begin position="310"/>
        <end position="414"/>
    </location>
</feature>
<evidence type="ECO:0000256" key="3">
    <source>
        <dbReference type="ARBA" id="ARBA00022692"/>
    </source>
</evidence>
<keyword evidence="6 10" id="KW-1133">Transmembrane helix</keyword>
<dbReference type="GO" id="GO:0019955">
    <property type="term" value="F:cytokine binding"/>
    <property type="evidence" value="ECO:0000318"/>
    <property type="project" value="GO_Central"/>
</dbReference>
<evidence type="ECO:0000256" key="4">
    <source>
        <dbReference type="ARBA" id="ARBA00022729"/>
    </source>
</evidence>
<feature type="transmembrane region" description="Helical" evidence="10">
    <location>
        <begin position="714"/>
        <end position="737"/>
    </location>
</feature>
<evidence type="ECO:0000259" key="12">
    <source>
        <dbReference type="PROSITE" id="PS50853"/>
    </source>
</evidence>
<reference evidence="14" key="1">
    <citation type="submission" date="2011-12" db="EMBL/GenBank/DDBJ databases">
        <title>The Draft Genome of Lepisosteus oculatus.</title>
        <authorList>
            <consortium name="The Broad Institute Genome Assembly &amp; Analysis Group"/>
            <consortium name="Computational R&amp;D Group"/>
            <consortium name="and Sequencing Platform"/>
            <person name="Di Palma F."/>
            <person name="Alfoldi J."/>
            <person name="Johnson J."/>
            <person name="Berlin A."/>
            <person name="Gnerre S."/>
            <person name="Jaffe D."/>
            <person name="MacCallum I."/>
            <person name="Young S."/>
            <person name="Walker B.J."/>
            <person name="Lander E.S."/>
            <person name="Lindblad-Toh K."/>
        </authorList>
    </citation>
    <scope>NUCLEOTIDE SEQUENCE [LARGE SCALE GENOMIC DNA]</scope>
</reference>
<dbReference type="FunFam" id="2.60.40.10:FF:000738">
    <property type="entry name" value="Leukemia inhibitory factor receptor"/>
    <property type="match status" value="1"/>
</dbReference>
<dbReference type="PANTHER" id="PTHR48423">
    <property type="entry name" value="INTERLEUKIN-27 RECEPTOR SUBUNIT ALPHA"/>
    <property type="match status" value="1"/>
</dbReference>
<keyword evidence="14" id="KW-1185">Reference proteome</keyword>
<dbReference type="GO" id="GO:0004896">
    <property type="term" value="F:cytokine receptor activity"/>
    <property type="evidence" value="ECO:0000318"/>
    <property type="project" value="GO_Central"/>
</dbReference>
<dbReference type="InterPro" id="IPR003961">
    <property type="entry name" value="FN3_dom"/>
</dbReference>
<feature type="chain" id="PRO_5004868781" evidence="11">
    <location>
        <begin position="22"/>
        <end position="826"/>
    </location>
</feature>
<dbReference type="AlphaFoldDB" id="W5N4H7"/>
<dbReference type="GeneTree" id="ENSGT00940000155776"/>
<protein>
    <submittedName>
        <fullName evidence="13">Oncostatin M receptor</fullName>
    </submittedName>
</protein>